<evidence type="ECO:0000313" key="7">
    <source>
        <dbReference type="EMBL" id="KAF5858722.1"/>
    </source>
</evidence>
<organism evidence="7 8">
    <name type="scientific">Petromyces alliaceus</name>
    <name type="common">Aspergillus alliaceus</name>
    <dbReference type="NCBI Taxonomy" id="209559"/>
    <lineage>
        <taxon>Eukaryota</taxon>
        <taxon>Fungi</taxon>
        <taxon>Dikarya</taxon>
        <taxon>Ascomycota</taxon>
        <taxon>Pezizomycotina</taxon>
        <taxon>Eurotiomycetes</taxon>
        <taxon>Eurotiomycetidae</taxon>
        <taxon>Eurotiales</taxon>
        <taxon>Aspergillaceae</taxon>
        <taxon>Aspergillus</taxon>
        <taxon>Aspergillus subgen. Circumdati</taxon>
    </lineage>
</organism>
<reference evidence="7 8" key="1">
    <citation type="submission" date="2019-04" db="EMBL/GenBank/DDBJ databases">
        <title>Aspergillus burnettii sp. nov., novel species from soil in southeast Queensland.</title>
        <authorList>
            <person name="Gilchrist C.L.M."/>
            <person name="Pitt J.I."/>
            <person name="Lange L."/>
            <person name="Lacey H.J."/>
            <person name="Vuong D."/>
            <person name="Midgley D.J."/>
            <person name="Greenfield P."/>
            <person name="Bradbury M."/>
            <person name="Lacey E."/>
            <person name="Busk P.K."/>
            <person name="Pilgaard B."/>
            <person name="Chooi Y.H."/>
            <person name="Piggott A.M."/>
        </authorList>
    </citation>
    <scope>NUCLEOTIDE SEQUENCE [LARGE SCALE GENOMIC DNA]</scope>
    <source>
        <strain evidence="7 8">FRR 5400</strain>
    </source>
</reference>
<dbReference type="SUPFAM" id="SSF57701">
    <property type="entry name" value="Zn2/Cys6 DNA-binding domain"/>
    <property type="match status" value="1"/>
</dbReference>
<dbReference type="InterPro" id="IPR036864">
    <property type="entry name" value="Zn2-C6_fun-type_DNA-bd_sf"/>
</dbReference>
<comment type="caution">
    <text evidence="7">The sequence shown here is derived from an EMBL/GenBank/DDBJ whole genome shotgun (WGS) entry which is preliminary data.</text>
</comment>
<sequence length="444" mass="50561">MVGVPHSTGCALCRERRIKCDQAKPQCSQCLKFRRPCPGYRRTYRFQDERPALERRHQLSTSPRSSVDGANELRQAVPSDDEQHQPAQHQPVSFMRFITNAFPIFHEINSFRATDYPNLSAHINFSSDRSFYLAAAAHCVSLVFQEISGMEDSLLNNGRHTYNHAIHAVRQASSLEQSSNKAEVLGAIILLSIYEMRVQTIPDGWLNHAQGVEAIMEELGAQAHTYGFARACYIFFRGFLIAYALQRGQPCFLEKEEWQQLAERIRSEDSQKLGNDAAFVDVTERIFTEFVKFPRYTYEAQLQSRVPNDREAFHLLSRILDSRKELQLLLSELKDLITADLARENSMASQEDTLNAPTLLLHGVESALVLSHDLEDRVAMTPVPLFRVSPGLTRIIETGAIVRDASWLDQMACSMDLAAIISILTRNYDDLHYHEEPEEYPTIK</sequence>
<dbReference type="EMBL" id="SPNV01000193">
    <property type="protein sequence ID" value="KAF5858722.1"/>
    <property type="molecule type" value="Genomic_DNA"/>
</dbReference>
<evidence type="ECO:0000313" key="8">
    <source>
        <dbReference type="Proteomes" id="UP000541154"/>
    </source>
</evidence>
<keyword evidence="3" id="KW-0804">Transcription</keyword>
<dbReference type="Gene3D" id="4.10.240.10">
    <property type="entry name" value="Zn(2)-C6 fungal-type DNA-binding domain"/>
    <property type="match status" value="1"/>
</dbReference>
<dbReference type="GO" id="GO:0000981">
    <property type="term" value="F:DNA-binding transcription factor activity, RNA polymerase II-specific"/>
    <property type="evidence" value="ECO:0007669"/>
    <property type="project" value="InterPro"/>
</dbReference>
<evidence type="ECO:0000259" key="6">
    <source>
        <dbReference type="PROSITE" id="PS50048"/>
    </source>
</evidence>
<dbReference type="InterPro" id="IPR021858">
    <property type="entry name" value="Fun_TF"/>
</dbReference>
<feature type="domain" description="Zn(2)-C6 fungal-type" evidence="6">
    <location>
        <begin position="9"/>
        <end position="37"/>
    </location>
</feature>
<name>A0A8H6E439_PETAA</name>
<dbReference type="InterPro" id="IPR053178">
    <property type="entry name" value="Osmoadaptation_assoc"/>
</dbReference>
<dbReference type="Proteomes" id="UP000541154">
    <property type="component" value="Unassembled WGS sequence"/>
</dbReference>
<dbReference type="SMART" id="SM00066">
    <property type="entry name" value="GAL4"/>
    <property type="match status" value="1"/>
</dbReference>
<evidence type="ECO:0000256" key="1">
    <source>
        <dbReference type="ARBA" id="ARBA00023015"/>
    </source>
</evidence>
<dbReference type="PANTHER" id="PTHR38111:SF5">
    <property type="entry name" value="TRANSCRIPTION FACTOR DOMAIN-CONTAINING PROTEIN"/>
    <property type="match status" value="1"/>
</dbReference>
<dbReference type="GO" id="GO:0003677">
    <property type="term" value="F:DNA binding"/>
    <property type="evidence" value="ECO:0007669"/>
    <property type="project" value="UniProtKB-KW"/>
</dbReference>
<feature type="region of interest" description="Disordered" evidence="5">
    <location>
        <begin position="51"/>
        <end position="70"/>
    </location>
</feature>
<keyword evidence="2" id="KW-0238">DNA-binding</keyword>
<evidence type="ECO:0000256" key="4">
    <source>
        <dbReference type="ARBA" id="ARBA00023242"/>
    </source>
</evidence>
<dbReference type="PROSITE" id="PS50048">
    <property type="entry name" value="ZN2_CY6_FUNGAL_2"/>
    <property type="match status" value="1"/>
</dbReference>
<dbReference type="Pfam" id="PF11951">
    <property type="entry name" value="Fungal_trans_2"/>
    <property type="match status" value="1"/>
</dbReference>
<dbReference type="PANTHER" id="PTHR38111">
    <property type="entry name" value="ZN(2)-C6 FUNGAL-TYPE DOMAIN-CONTAINING PROTEIN-RELATED"/>
    <property type="match status" value="1"/>
</dbReference>
<dbReference type="PROSITE" id="PS00463">
    <property type="entry name" value="ZN2_CY6_FUNGAL_1"/>
    <property type="match status" value="1"/>
</dbReference>
<dbReference type="AlphaFoldDB" id="A0A8H6E439"/>
<evidence type="ECO:0000256" key="3">
    <source>
        <dbReference type="ARBA" id="ARBA00023163"/>
    </source>
</evidence>
<evidence type="ECO:0000256" key="2">
    <source>
        <dbReference type="ARBA" id="ARBA00023125"/>
    </source>
</evidence>
<proteinExistence type="predicted"/>
<dbReference type="GO" id="GO:0009893">
    <property type="term" value="P:positive regulation of metabolic process"/>
    <property type="evidence" value="ECO:0007669"/>
    <property type="project" value="UniProtKB-ARBA"/>
</dbReference>
<keyword evidence="4" id="KW-0539">Nucleus</keyword>
<keyword evidence="8" id="KW-1185">Reference proteome</keyword>
<dbReference type="CDD" id="cd00067">
    <property type="entry name" value="GAL4"/>
    <property type="match status" value="1"/>
</dbReference>
<gene>
    <name evidence="7" type="ORF">ETB97_003831</name>
</gene>
<dbReference type="InterPro" id="IPR001138">
    <property type="entry name" value="Zn2Cys6_DnaBD"/>
</dbReference>
<keyword evidence="1" id="KW-0805">Transcription regulation</keyword>
<dbReference type="Pfam" id="PF00172">
    <property type="entry name" value="Zn_clus"/>
    <property type="match status" value="1"/>
</dbReference>
<dbReference type="GO" id="GO:0008270">
    <property type="term" value="F:zinc ion binding"/>
    <property type="evidence" value="ECO:0007669"/>
    <property type="project" value="InterPro"/>
</dbReference>
<protein>
    <recommendedName>
        <fullName evidence="6">Zn(2)-C6 fungal-type domain-containing protein</fullName>
    </recommendedName>
</protein>
<evidence type="ECO:0000256" key="5">
    <source>
        <dbReference type="SAM" id="MobiDB-lite"/>
    </source>
</evidence>
<accession>A0A8H6E439</accession>